<keyword evidence="3" id="KW-1185">Reference proteome</keyword>
<dbReference type="Gene3D" id="3.80.10.10">
    <property type="entry name" value="Ribonuclease Inhibitor"/>
    <property type="match status" value="1"/>
</dbReference>
<dbReference type="STRING" id="36646.A0A1V6ULI3"/>
<accession>A0A1V6ULI3</accession>
<dbReference type="InterPro" id="IPR032675">
    <property type="entry name" value="LRR_dom_sf"/>
</dbReference>
<feature type="region of interest" description="Disordered" evidence="1">
    <location>
        <begin position="1"/>
        <end position="32"/>
    </location>
</feature>
<evidence type="ECO:0000313" key="2">
    <source>
        <dbReference type="EMBL" id="OQE39265.1"/>
    </source>
</evidence>
<comment type="caution">
    <text evidence="2">The sequence shown here is derived from an EMBL/GenBank/DDBJ whole genome shotgun (WGS) entry which is preliminary data.</text>
</comment>
<dbReference type="AlphaFoldDB" id="A0A1V6ULI3"/>
<proteinExistence type="predicted"/>
<evidence type="ECO:0000256" key="1">
    <source>
        <dbReference type="SAM" id="MobiDB-lite"/>
    </source>
</evidence>
<evidence type="ECO:0000313" key="3">
    <source>
        <dbReference type="Proteomes" id="UP000191500"/>
    </source>
</evidence>
<sequence>MNFPREPWTGRLPGAGTPVQGQKRSPALSADPTLKRKRAKAQCGFTDSTWYAWYLVCESFDQSEKDLASLCLVSKAMNDLATSFLYRSLNIGMSDNLVGGFSGGLACRLLDTSRDSPRCFVQNITIVHRTWLNVPYDTTDNCLTCIDKHPRKPELHLLQENGEHLRSHSLPRVTLIKVRRQTNSYANIYAPPLKIHHFLNFITSCPNLKSCSWVVRSHEASNGQTPSDFEGFGIPKPLPSLEHLALDGYYLGSAMWHDWEADFNWSSLSSLEVGGLFALENIKLMTGRLANLKHFKVIGSDVQNEELCRSLEQFLVLFDTLVDLEILNCFVPLHVIARHTRLVNLCVHIGDTWNCLDSRIVFSNDDLISLEAMCPQSENLELDIERENGKNEWPQAILDTLARGFSNLKTLALHSRIGNLARNHSGHLLLYGDCHFFEPELTY</sequence>
<evidence type="ECO:0008006" key="4">
    <source>
        <dbReference type="Google" id="ProtNLM"/>
    </source>
</evidence>
<organism evidence="2 3">
    <name type="scientific">Penicillium coprophilum</name>
    <dbReference type="NCBI Taxonomy" id="36646"/>
    <lineage>
        <taxon>Eukaryota</taxon>
        <taxon>Fungi</taxon>
        <taxon>Dikarya</taxon>
        <taxon>Ascomycota</taxon>
        <taxon>Pezizomycotina</taxon>
        <taxon>Eurotiomycetes</taxon>
        <taxon>Eurotiomycetidae</taxon>
        <taxon>Eurotiales</taxon>
        <taxon>Aspergillaceae</taxon>
        <taxon>Penicillium</taxon>
    </lineage>
</organism>
<dbReference type="EMBL" id="MDDG01000007">
    <property type="protein sequence ID" value="OQE39265.1"/>
    <property type="molecule type" value="Genomic_DNA"/>
</dbReference>
<gene>
    <name evidence="2" type="ORF">PENCOP_c007G05790</name>
</gene>
<name>A0A1V6ULI3_9EURO</name>
<dbReference type="Proteomes" id="UP000191500">
    <property type="component" value="Unassembled WGS sequence"/>
</dbReference>
<protein>
    <recommendedName>
        <fullName evidence="4">F-box domain-containing protein</fullName>
    </recommendedName>
</protein>
<reference evidence="3" key="1">
    <citation type="journal article" date="2017" name="Nat. Microbiol.">
        <title>Global analysis of biosynthetic gene clusters reveals vast potential of secondary metabolite production in Penicillium species.</title>
        <authorList>
            <person name="Nielsen J.C."/>
            <person name="Grijseels S."/>
            <person name="Prigent S."/>
            <person name="Ji B."/>
            <person name="Dainat J."/>
            <person name="Nielsen K.F."/>
            <person name="Frisvad J.C."/>
            <person name="Workman M."/>
            <person name="Nielsen J."/>
        </authorList>
    </citation>
    <scope>NUCLEOTIDE SEQUENCE [LARGE SCALE GENOMIC DNA]</scope>
    <source>
        <strain evidence="3">IBT 31321</strain>
    </source>
</reference>